<dbReference type="RefSeq" id="WP_285743319.1">
    <property type="nucleotide sequence ID" value="NZ_CP127162.1"/>
</dbReference>
<sequence>MMDDLAYLPVLKLPVLPSRITRIFEPGYVICRDDVLLVLHYVQQKVALEDPLLMDLPKPRLITNFQYFSEAAMLLLGEHTSSYSTQERLRTCLHEVLFGLRGEMQQSSMNYSVS</sequence>
<organism evidence="1 2">
    <name type="scientific">Paenibacillus polygoni</name>
    <dbReference type="NCBI Taxonomy" id="3050112"/>
    <lineage>
        <taxon>Bacteria</taxon>
        <taxon>Bacillati</taxon>
        <taxon>Bacillota</taxon>
        <taxon>Bacilli</taxon>
        <taxon>Bacillales</taxon>
        <taxon>Paenibacillaceae</taxon>
        <taxon>Paenibacillus</taxon>
    </lineage>
</organism>
<proteinExistence type="predicted"/>
<gene>
    <name evidence="1" type="ORF">QPK24_17465</name>
</gene>
<keyword evidence="2" id="KW-1185">Reference proteome</keyword>
<dbReference type="EMBL" id="CP127162">
    <property type="protein sequence ID" value="WIV18178.1"/>
    <property type="molecule type" value="Genomic_DNA"/>
</dbReference>
<evidence type="ECO:0000313" key="1">
    <source>
        <dbReference type="EMBL" id="WIV18178.1"/>
    </source>
</evidence>
<accession>A0ABY8WZK2</accession>
<reference evidence="1 2" key="1">
    <citation type="submission" date="2023-06" db="EMBL/GenBank/DDBJ databases">
        <title>Paenibacillus polygonum sp. nov., an endophytic bacterium, isolated from Polygonum lapathifolium L. in Nanji Wetland National Nature Reserve, South of Poyang Lake, Jiangxi Province, China.</title>
        <authorList>
            <person name="Yu Z."/>
        </authorList>
    </citation>
    <scope>NUCLEOTIDE SEQUENCE [LARGE SCALE GENOMIC DNA]</scope>
    <source>
        <strain evidence="1 2">C31</strain>
    </source>
</reference>
<evidence type="ECO:0000313" key="2">
    <source>
        <dbReference type="Proteomes" id="UP001236415"/>
    </source>
</evidence>
<protein>
    <submittedName>
        <fullName evidence="1">Uncharacterized protein</fullName>
    </submittedName>
</protein>
<name>A0ABY8WZK2_9BACL</name>
<dbReference type="Proteomes" id="UP001236415">
    <property type="component" value="Chromosome"/>
</dbReference>